<gene>
    <name evidence="6" type="ORF">P7M32_03280</name>
</gene>
<evidence type="ECO:0000256" key="2">
    <source>
        <dbReference type="ARBA" id="ARBA00022679"/>
    </source>
</evidence>
<accession>A0ABT6ESC3</accession>
<sequence>MLEKIDFVVTWVDGNDPVWLASKTKYAKEANVVLNSDARYRDWEIFKYWFRSVEKYAPWVNKVFLITEGHVPDWLNIENPKLVHIKHSDYIEQQYLPTFSANPIEWAYNKIPELSEYFVNFNDDMFLNSSVKPSDFFSNGVPRDCGIFSPIVPNGGIVSMVLNNVEIINKYFTFSQVLKNGVTKYFNIKYGKHLIKNICVSPWMNNILGFYDNHIPISYKKSNFEKIWQLEEVRIRETCSNKFRTRDDITHWLVRYWQICKGDFVPREVDFGRHYNLLDEIDVAIQAIEQGKYKVICLNDGDSVANFEQCKTRILNALEKKYPHKSSFEK</sequence>
<evidence type="ECO:0000259" key="5">
    <source>
        <dbReference type="Pfam" id="PF17101"/>
    </source>
</evidence>
<keyword evidence="3" id="KW-0270">Exopolysaccharide synthesis</keyword>
<dbReference type="RefSeq" id="WP_317485676.1">
    <property type="nucleotide sequence ID" value="NZ_JARQTX010000003.1"/>
</dbReference>
<dbReference type="Pfam" id="PF11380">
    <property type="entry name" value="Stealth_CR2"/>
    <property type="match status" value="1"/>
</dbReference>
<dbReference type="InterPro" id="IPR021520">
    <property type="entry name" value="Stealth_CR2"/>
</dbReference>
<evidence type="ECO:0000313" key="7">
    <source>
        <dbReference type="Proteomes" id="UP001216057"/>
    </source>
</evidence>
<protein>
    <submittedName>
        <fullName evidence="6">Stealth CR1 domain-containing protein</fullName>
    </submittedName>
</protein>
<dbReference type="EMBL" id="JARQTX010000003">
    <property type="protein sequence ID" value="MDG2945453.1"/>
    <property type="molecule type" value="Genomic_DNA"/>
</dbReference>
<organism evidence="6 7">
    <name type="scientific">Exercitatus varius</name>
    <dbReference type="NCBI Taxonomy" id="67857"/>
    <lineage>
        <taxon>Bacteria</taxon>
        <taxon>Pseudomonadati</taxon>
        <taxon>Pseudomonadota</taxon>
        <taxon>Gammaproteobacteria</taxon>
        <taxon>Pasteurellales</taxon>
        <taxon>Pasteurellaceae</taxon>
        <taxon>Exercitatus</taxon>
    </lineage>
</organism>
<name>A0ABT6ESC3_9PAST</name>
<feature type="domain" description="Stealth protein CR1 conserved region 1" evidence="5">
    <location>
        <begin position="3"/>
        <end position="27"/>
    </location>
</feature>
<dbReference type="InterPro" id="IPR031358">
    <property type="entry name" value="Stealth_CR1"/>
</dbReference>
<reference evidence="6 7" key="1">
    <citation type="submission" date="2023-03" db="EMBL/GenBank/DDBJ databases">
        <title>Classification of Bisgaard taxon 6 and taxon 10 as Exercitatus varius gen. nov., spec. nov.</title>
        <authorList>
            <person name="Christensen H."/>
        </authorList>
    </citation>
    <scope>NUCLEOTIDE SEQUENCE [LARGE SCALE GENOMIC DNA]</scope>
    <source>
        <strain evidence="6 7">23350_01</strain>
    </source>
</reference>
<evidence type="ECO:0000259" key="4">
    <source>
        <dbReference type="Pfam" id="PF11380"/>
    </source>
</evidence>
<evidence type="ECO:0000313" key="6">
    <source>
        <dbReference type="EMBL" id="MDG2945453.1"/>
    </source>
</evidence>
<evidence type="ECO:0000256" key="1">
    <source>
        <dbReference type="ARBA" id="ARBA00007583"/>
    </source>
</evidence>
<dbReference type="Proteomes" id="UP001216057">
    <property type="component" value="Unassembled WGS sequence"/>
</dbReference>
<dbReference type="PANTHER" id="PTHR24045">
    <property type="match status" value="1"/>
</dbReference>
<dbReference type="PANTHER" id="PTHR24045:SF0">
    <property type="entry name" value="N-ACETYLGLUCOSAMINE-1-PHOSPHOTRANSFERASE SUBUNITS ALPHA_BETA"/>
    <property type="match status" value="1"/>
</dbReference>
<proteinExistence type="inferred from homology"/>
<evidence type="ECO:0000256" key="3">
    <source>
        <dbReference type="ARBA" id="ARBA00023169"/>
    </source>
</evidence>
<dbReference type="Pfam" id="PF17101">
    <property type="entry name" value="Stealth_CR1"/>
    <property type="match status" value="1"/>
</dbReference>
<feature type="domain" description="Stealth protein CR2 conserved region 2" evidence="4">
    <location>
        <begin position="39"/>
        <end position="139"/>
    </location>
</feature>
<comment type="similarity">
    <text evidence="1">Belongs to the stealth family.</text>
</comment>
<comment type="caution">
    <text evidence="6">The sequence shown here is derived from an EMBL/GenBank/DDBJ whole genome shotgun (WGS) entry which is preliminary data.</text>
</comment>
<keyword evidence="2" id="KW-0808">Transferase</keyword>
<keyword evidence="7" id="KW-1185">Reference proteome</keyword>
<dbReference type="InterPro" id="IPR047141">
    <property type="entry name" value="Stealth"/>
</dbReference>